<dbReference type="RefSeq" id="WP_213502216.1">
    <property type="nucleotide sequence ID" value="NZ_CP054856.1"/>
</dbReference>
<reference evidence="2 3" key="1">
    <citation type="journal article" date="2021" name="Int. J. Syst. Evol. Microbiol.">
        <title>Novosphingobium decolorationis sp. nov., an aniline blue-decolourizing bacterium isolated from East Pacific sediment.</title>
        <authorList>
            <person name="Chen X."/>
            <person name="Dong B."/>
            <person name="Chen T."/>
            <person name="Ren N."/>
            <person name="Wang J."/>
            <person name="Xu Y."/>
            <person name="Yang J."/>
            <person name="Zhu S."/>
            <person name="Chen J."/>
        </authorList>
    </citation>
    <scope>NUCLEOTIDE SEQUENCE [LARGE SCALE GENOMIC DNA]</scope>
    <source>
        <strain evidence="2 3">502str22</strain>
    </source>
</reference>
<evidence type="ECO:0000313" key="2">
    <source>
        <dbReference type="EMBL" id="QVM82931.1"/>
    </source>
</evidence>
<organism evidence="2 3">
    <name type="scientific">Novosphingobium decolorationis</name>
    <dbReference type="NCBI Taxonomy" id="2698673"/>
    <lineage>
        <taxon>Bacteria</taxon>
        <taxon>Pseudomonadati</taxon>
        <taxon>Pseudomonadota</taxon>
        <taxon>Alphaproteobacteria</taxon>
        <taxon>Sphingomonadales</taxon>
        <taxon>Sphingomonadaceae</taxon>
        <taxon>Novosphingobium</taxon>
    </lineage>
</organism>
<name>A0ABX8E3X7_9SPHN</name>
<feature type="region of interest" description="Disordered" evidence="1">
    <location>
        <begin position="654"/>
        <end position="679"/>
    </location>
</feature>
<dbReference type="Gene3D" id="1.10.530.10">
    <property type="match status" value="1"/>
</dbReference>
<gene>
    <name evidence="2" type="ORF">HT578_03720</name>
</gene>
<keyword evidence="3" id="KW-1185">Reference proteome</keyword>
<protein>
    <submittedName>
        <fullName evidence="2">Uncharacterized protein</fullName>
    </submittedName>
</protein>
<evidence type="ECO:0000256" key="1">
    <source>
        <dbReference type="SAM" id="MobiDB-lite"/>
    </source>
</evidence>
<dbReference type="EMBL" id="CP054856">
    <property type="protein sequence ID" value="QVM82931.1"/>
    <property type="molecule type" value="Genomic_DNA"/>
</dbReference>
<sequence length="948" mass="101643">MSVADTLEFDPDRANPQGAADTRPPPAWYDFNWEGTKASAEQAYWDVPGRNRETRSAEIMAAASALAQLNGRSSNRYMVIPYGAPGEMPIANEAAFWSDLAELRKTQPDALSDFARDRADYDARRKMAFAEGDADRAERMKHNGFLGNLAGGMAGAFTDPINLATLPLGGFGKSAAQRIITEGLVQAGIQTAELPLLALERDSQGRELTGREAAWFVGMGGLGGMAFRGAGEGGAVAARKAWAKVPWDAKAALALRFSGTGRQLTPDQMAAIHVTLRDAEVDATSPFVRRHDALEAHGRKIDETIAELGRVPEPARAGAPGQMGSGGAPAIETYMRKVRGPESGGDDAAVNPFNGKAVGRYQFMPDTWVSYYKRAIGGRGLSREQILALRTNGEVQDRVMRFKVADDAAYLRGHGFPVTQANLYLVHFAGQAGARKVLTNPGVRVATLLGQAVEDQNPFLKGKTAQAMIDYTERHMGGAAGEVRAGDAGGMMDPDGVIARPEALDAQRPLVEMPELDRGLFASEAEWRRAQDELDAQALGIDAGELRQARWIEARDRLLDAQEGEVQGVLWHPEVGSIDLKWGNADTGLAKIAARHGEVLEDLPRLLESMGLKSRSENRVILQSLDHRAVIRLDYDGEAQNWLLSAYQVRGKAPPQADYRGASGGAQDRSPALGADRNIDPVDQMDKAVTRQILDENTSPVRVGDLAKDASRVQRGFLIDPQGRIFQLNEGFEHVDFGRAASAEEAAGFAALTTYGKEIALRRAAQPTPAQTRAIEKLTKAATREGREVTEGGLLGDIDTAYPAVPSRTDIDSPAMRDELEAEGLAGPVVTDREAGAAFDDPRGEGVARAADTAWHDIQAAQDMARESGAAIDEAEAALAAVDPELVDQINREIGEALGGEAYQMSFDLGDGKGERTLADIEAELRADEEAIATIESCLTPGPMGGGA</sequence>
<evidence type="ECO:0000313" key="3">
    <source>
        <dbReference type="Proteomes" id="UP000677126"/>
    </source>
</evidence>
<proteinExistence type="predicted"/>
<accession>A0ABX8E3X7</accession>
<dbReference type="Proteomes" id="UP000677126">
    <property type="component" value="Chromosome"/>
</dbReference>
<feature type="region of interest" description="Disordered" evidence="1">
    <location>
        <begin position="1"/>
        <end position="26"/>
    </location>
</feature>